<keyword evidence="2" id="KW-0732">Signal</keyword>
<dbReference type="EMBL" id="CP133568">
    <property type="protein sequence ID" value="WMT05617.1"/>
    <property type="molecule type" value="Genomic_DNA"/>
</dbReference>
<name>A0ABY9PEX3_9GAMM</name>
<evidence type="ECO:0000313" key="3">
    <source>
        <dbReference type="EMBL" id="WMT05617.1"/>
    </source>
</evidence>
<evidence type="ECO:0000313" key="4">
    <source>
        <dbReference type="Proteomes" id="UP001229313"/>
    </source>
</evidence>
<feature type="chain" id="PRO_5046881301" description="Secreted protein" evidence="2">
    <location>
        <begin position="31"/>
        <end position="277"/>
    </location>
</feature>
<keyword evidence="4" id="KW-1185">Reference proteome</keyword>
<dbReference type="Proteomes" id="UP001229313">
    <property type="component" value="Chromosome"/>
</dbReference>
<gene>
    <name evidence="3" type="ORF">RDV84_12470</name>
</gene>
<evidence type="ECO:0000256" key="2">
    <source>
        <dbReference type="SAM" id="SignalP"/>
    </source>
</evidence>
<evidence type="ECO:0000256" key="1">
    <source>
        <dbReference type="SAM" id="MobiDB-lite"/>
    </source>
</evidence>
<dbReference type="RefSeq" id="WP_309153568.1">
    <property type="nucleotide sequence ID" value="NZ_CP133568.1"/>
</dbReference>
<feature type="signal peptide" evidence="2">
    <location>
        <begin position="1"/>
        <end position="30"/>
    </location>
</feature>
<proteinExistence type="predicted"/>
<reference evidence="3 4" key="1">
    <citation type="submission" date="2023-08" db="EMBL/GenBank/DDBJ databases">
        <title>The whole genome sequence of Lysobacter yananisis.</title>
        <authorList>
            <person name="Sun H."/>
        </authorList>
    </citation>
    <scope>NUCLEOTIDE SEQUENCE [LARGE SCALE GENOMIC DNA]</scope>
    <source>
        <strain evidence="3 4">SNNU513</strain>
    </source>
</reference>
<accession>A0ABY9PEX3</accession>
<sequence>MTQPLAQRTVLLLSLSLAAAFGVAPFGARADDGCGGRSYDLLLAAYPGADSVTGDEGEFLRTAGSPKRWIKLDDVACKVWPAAPGKTLLAVRLRHDEASGDVDTADLEVLVADSAKPRILQRYREREPLVSDAMRISSVTLDTARYRLNEATTAFGVRVTYSGSSRVNPYENTVLSLYAADGDALRPVLSNLEVSLDRGEWDGNCTGEFESVQRTVAIDAKRDHGYAGLRIDTVSQARRNASQNDDCEDISAPKRKSSQRLGFDGRGYAVPRELRGL</sequence>
<organism evidence="3 4">
    <name type="scientific">Lysobacter yananisis</name>
    <dbReference type="NCBI Taxonomy" id="1003114"/>
    <lineage>
        <taxon>Bacteria</taxon>
        <taxon>Pseudomonadati</taxon>
        <taxon>Pseudomonadota</taxon>
        <taxon>Gammaproteobacteria</taxon>
        <taxon>Lysobacterales</taxon>
        <taxon>Lysobacteraceae</taxon>
        <taxon>Lysobacter</taxon>
    </lineage>
</organism>
<feature type="region of interest" description="Disordered" evidence="1">
    <location>
        <begin position="238"/>
        <end position="264"/>
    </location>
</feature>
<evidence type="ECO:0008006" key="5">
    <source>
        <dbReference type="Google" id="ProtNLM"/>
    </source>
</evidence>
<protein>
    <recommendedName>
        <fullName evidence="5">Secreted protein</fullName>
    </recommendedName>
</protein>